<feature type="region of interest" description="Disordered" evidence="1">
    <location>
        <begin position="1"/>
        <end position="36"/>
    </location>
</feature>
<reference evidence="2 3" key="1">
    <citation type="journal article" date="2019" name="Microb. Cell Fact.">
        <title>Exploring novel herbicidin analogues by transcriptional regulator overexpression and MS/MS molecular networking.</title>
        <authorList>
            <person name="Shi Y."/>
            <person name="Gu R."/>
            <person name="Li Y."/>
            <person name="Wang X."/>
            <person name="Ren W."/>
            <person name="Li X."/>
            <person name="Wang L."/>
            <person name="Xie Y."/>
            <person name="Hong B."/>
        </authorList>
    </citation>
    <scope>NUCLEOTIDE SEQUENCE [LARGE SCALE GENOMIC DNA]</scope>
    <source>
        <strain evidence="2 3">US-43</strain>
    </source>
</reference>
<evidence type="ECO:0000313" key="3">
    <source>
        <dbReference type="Proteomes" id="UP000327000"/>
    </source>
</evidence>
<comment type="caution">
    <text evidence="2">The sequence shown here is derived from an EMBL/GenBank/DDBJ whole genome shotgun (WGS) entry which is preliminary data.</text>
</comment>
<feature type="compositionally biased region" description="Basic and acidic residues" evidence="1">
    <location>
        <begin position="10"/>
        <end position="20"/>
    </location>
</feature>
<dbReference type="AlphaFoldDB" id="A0A5N5W869"/>
<dbReference type="EMBL" id="VOKX01000027">
    <property type="protein sequence ID" value="KAB7845074.1"/>
    <property type="molecule type" value="Genomic_DNA"/>
</dbReference>
<gene>
    <name evidence="2" type="ORF">FRZ00_15330</name>
</gene>
<sequence>MGFFDGPEVSGERGPERPEFVDLGPPGPRYEDDGPPADRYLPTVLPRVAQVAEGPRVRVVFTGWEVWPEEVTLCLHVFWRRRRTDEVYGDAWYARPGTGAMRVGLRPADGERPVGVREYGTDPGGAFHRPVRLLLSAVPEEPLALVLEWPDEGIAETVALLDTSGLGEAARRVVEIWPEGSGG</sequence>
<dbReference type="RefSeq" id="WP_152263862.1">
    <property type="nucleotide sequence ID" value="NZ_VOKX01000027.1"/>
</dbReference>
<dbReference type="Proteomes" id="UP000327000">
    <property type="component" value="Unassembled WGS sequence"/>
</dbReference>
<dbReference type="OrthoDB" id="3283992at2"/>
<accession>A0A5N5W869</accession>
<keyword evidence="3" id="KW-1185">Reference proteome</keyword>
<name>A0A5N5W869_STRMB</name>
<protein>
    <submittedName>
        <fullName evidence="2">Uncharacterized protein</fullName>
    </submittedName>
</protein>
<evidence type="ECO:0000313" key="2">
    <source>
        <dbReference type="EMBL" id="KAB7845074.1"/>
    </source>
</evidence>
<evidence type="ECO:0000256" key="1">
    <source>
        <dbReference type="SAM" id="MobiDB-lite"/>
    </source>
</evidence>
<organism evidence="2 3">
    <name type="scientific">Streptomyces mobaraensis</name>
    <name type="common">Streptoverticillium mobaraense</name>
    <dbReference type="NCBI Taxonomy" id="35621"/>
    <lineage>
        <taxon>Bacteria</taxon>
        <taxon>Bacillati</taxon>
        <taxon>Actinomycetota</taxon>
        <taxon>Actinomycetes</taxon>
        <taxon>Kitasatosporales</taxon>
        <taxon>Streptomycetaceae</taxon>
        <taxon>Streptomyces</taxon>
    </lineage>
</organism>
<proteinExistence type="predicted"/>